<accession>A0ABW4N5G6</accession>
<dbReference type="GO" id="GO:0016787">
    <property type="term" value="F:hydrolase activity"/>
    <property type="evidence" value="ECO:0007669"/>
    <property type="project" value="UniProtKB-KW"/>
</dbReference>
<evidence type="ECO:0000256" key="1">
    <source>
        <dbReference type="ARBA" id="ARBA00022801"/>
    </source>
</evidence>
<evidence type="ECO:0000259" key="2">
    <source>
        <dbReference type="Pfam" id="PF20434"/>
    </source>
</evidence>
<dbReference type="Gene3D" id="3.40.50.1820">
    <property type="entry name" value="alpha/beta hydrolase"/>
    <property type="match status" value="1"/>
</dbReference>
<evidence type="ECO:0000313" key="4">
    <source>
        <dbReference type="Proteomes" id="UP001597237"/>
    </source>
</evidence>
<feature type="domain" description="BD-FAE-like" evidence="2">
    <location>
        <begin position="23"/>
        <end position="221"/>
    </location>
</feature>
<dbReference type="PANTHER" id="PTHR48081">
    <property type="entry name" value="AB HYDROLASE SUPERFAMILY PROTEIN C4A8.06C"/>
    <property type="match status" value="1"/>
</dbReference>
<dbReference type="InterPro" id="IPR050300">
    <property type="entry name" value="GDXG_lipolytic_enzyme"/>
</dbReference>
<dbReference type="EMBL" id="JBHUEY010000006">
    <property type="protein sequence ID" value="MFD1784719.1"/>
    <property type="molecule type" value="Genomic_DNA"/>
</dbReference>
<keyword evidence="1 3" id="KW-0378">Hydrolase</keyword>
<evidence type="ECO:0000313" key="3">
    <source>
        <dbReference type="EMBL" id="MFD1784719.1"/>
    </source>
</evidence>
<gene>
    <name evidence="3" type="ORF">ACFSC0_15050</name>
</gene>
<dbReference type="InterPro" id="IPR049492">
    <property type="entry name" value="BD-FAE-like_dom"/>
</dbReference>
<protein>
    <submittedName>
        <fullName evidence="3">Alpha/beta hydrolase</fullName>
    </submittedName>
</protein>
<dbReference type="InterPro" id="IPR029058">
    <property type="entry name" value="AB_hydrolase_fold"/>
</dbReference>
<dbReference type="SUPFAM" id="SSF53474">
    <property type="entry name" value="alpha/beta-Hydrolases"/>
    <property type="match status" value="1"/>
</dbReference>
<dbReference type="RefSeq" id="WP_377280858.1">
    <property type="nucleotide sequence ID" value="NZ_JBHRSI010000002.1"/>
</dbReference>
<name>A0ABW4N5G6_9CAUL</name>
<sequence>MSEVSVTKDVVYGEAAEGRPLRLDLYRPAQPNGSAVILVHGGGWSKGDRGMLAEHAKHLARDGFVALAPEYRLTPEAPWPAQIHDVKRAIRWTRGQAPSLGFEPDRLCLQGHSAGAHLVLLAAGTPNEPRLDPPDADTSISAACAAVAAIYPPVLMYRGETRPSGGTAARALPGCDVSDEACDLASPIRHVSAAYPPAMLLHGDVDKVVPVSASRRFEEALRAAGGRVDLHIFAGLPHGFGNNPKLRPMLMTMISGFFQRTVADPQAFVMETPAPAREPAPAS</sequence>
<dbReference type="Pfam" id="PF20434">
    <property type="entry name" value="BD-FAE"/>
    <property type="match status" value="1"/>
</dbReference>
<organism evidence="3 4">
    <name type="scientific">Phenylobacterium terrae</name>
    <dbReference type="NCBI Taxonomy" id="2665495"/>
    <lineage>
        <taxon>Bacteria</taxon>
        <taxon>Pseudomonadati</taxon>
        <taxon>Pseudomonadota</taxon>
        <taxon>Alphaproteobacteria</taxon>
        <taxon>Caulobacterales</taxon>
        <taxon>Caulobacteraceae</taxon>
        <taxon>Phenylobacterium</taxon>
    </lineage>
</organism>
<proteinExistence type="predicted"/>
<reference evidence="4" key="1">
    <citation type="journal article" date="2019" name="Int. J. Syst. Evol. Microbiol.">
        <title>The Global Catalogue of Microorganisms (GCM) 10K type strain sequencing project: providing services to taxonomists for standard genome sequencing and annotation.</title>
        <authorList>
            <consortium name="The Broad Institute Genomics Platform"/>
            <consortium name="The Broad Institute Genome Sequencing Center for Infectious Disease"/>
            <person name="Wu L."/>
            <person name="Ma J."/>
        </authorList>
    </citation>
    <scope>NUCLEOTIDE SEQUENCE [LARGE SCALE GENOMIC DNA]</scope>
    <source>
        <strain evidence="4">DFY28</strain>
    </source>
</reference>
<dbReference type="Proteomes" id="UP001597237">
    <property type="component" value="Unassembled WGS sequence"/>
</dbReference>
<keyword evidence="4" id="KW-1185">Reference proteome</keyword>
<comment type="caution">
    <text evidence="3">The sequence shown here is derived from an EMBL/GenBank/DDBJ whole genome shotgun (WGS) entry which is preliminary data.</text>
</comment>